<proteinExistence type="predicted"/>
<dbReference type="InterPro" id="IPR050688">
    <property type="entry name" value="Zinc_finger/UBP_domain"/>
</dbReference>
<keyword evidence="1" id="KW-0479">Metal-binding</keyword>
<evidence type="ECO:0000256" key="4">
    <source>
        <dbReference type="ARBA" id="ARBA00022833"/>
    </source>
</evidence>
<dbReference type="GO" id="GO:0005634">
    <property type="term" value="C:nucleus"/>
    <property type="evidence" value="ECO:0007669"/>
    <property type="project" value="UniProtKB-ARBA"/>
</dbReference>
<dbReference type="PANTHER" id="PTHR24403:SF67">
    <property type="entry name" value="FI01116P-RELATED"/>
    <property type="match status" value="1"/>
</dbReference>
<dbReference type="InterPro" id="IPR036236">
    <property type="entry name" value="Znf_C2H2_sf"/>
</dbReference>
<dbReference type="Pfam" id="PF00096">
    <property type="entry name" value="zf-C2H2"/>
    <property type="match status" value="1"/>
</dbReference>
<keyword evidence="8" id="KW-1185">Reference proteome</keyword>
<dbReference type="Proteomes" id="UP001516400">
    <property type="component" value="Unassembled WGS sequence"/>
</dbReference>
<keyword evidence="3 5" id="KW-0863">Zinc-finger</keyword>
<dbReference type="AlphaFoldDB" id="A0ABD2NB29"/>
<evidence type="ECO:0000256" key="1">
    <source>
        <dbReference type="ARBA" id="ARBA00022723"/>
    </source>
</evidence>
<reference evidence="7 8" key="1">
    <citation type="journal article" date="2021" name="BMC Biol.">
        <title>Horizontally acquired antibacterial genes associated with adaptive radiation of ladybird beetles.</title>
        <authorList>
            <person name="Li H.S."/>
            <person name="Tang X.F."/>
            <person name="Huang Y.H."/>
            <person name="Xu Z.Y."/>
            <person name="Chen M.L."/>
            <person name="Du X.Y."/>
            <person name="Qiu B.Y."/>
            <person name="Chen P.T."/>
            <person name="Zhang W."/>
            <person name="Slipinski A."/>
            <person name="Escalona H.E."/>
            <person name="Waterhouse R.M."/>
            <person name="Zwick A."/>
            <person name="Pang H."/>
        </authorList>
    </citation>
    <scope>NUCLEOTIDE SEQUENCE [LARGE SCALE GENOMIC DNA]</scope>
    <source>
        <strain evidence="7">SYSU2018</strain>
    </source>
</reference>
<dbReference type="EMBL" id="JABFTP020000083">
    <property type="protein sequence ID" value="KAL3275958.1"/>
    <property type="molecule type" value="Genomic_DNA"/>
</dbReference>
<evidence type="ECO:0000256" key="3">
    <source>
        <dbReference type="ARBA" id="ARBA00022771"/>
    </source>
</evidence>
<keyword evidence="4" id="KW-0862">Zinc</keyword>
<dbReference type="GO" id="GO:0008270">
    <property type="term" value="F:zinc ion binding"/>
    <property type="evidence" value="ECO:0007669"/>
    <property type="project" value="UniProtKB-KW"/>
</dbReference>
<sequence>MITKACLKIFPKDMKERKENKSLEPCKDEGINKPHSISWDILGETKIHEIQVKQEYDVGRNPLFELKAEPEIFEDNKDFTWKILEQSKLWNGEIVASAKSIKHEDVELSENEIDIADEGNGCQNRTSNSINTKDVQDIPPHFLDINYRTCGGAKLKNLESEYDAGEKSYRCDLCEYAAYHKRNLELHIYKIHLETKIFSCEQCDYKTNYTNHLRNHINSSHLQIKHQCHLCSYSSKWKTTLKSHISSVHTEGEIYTCDHCNYSTNRKSYLKIHMNRVHLKIKKHLCNLCDYKTSQKGNLKRHMVSVHAEVKNHKCTLCNFRTKDKYNIKNTWIRFIKATGITNAKNAIL</sequence>
<evidence type="ECO:0000313" key="7">
    <source>
        <dbReference type="EMBL" id="KAL3275958.1"/>
    </source>
</evidence>
<evidence type="ECO:0000256" key="5">
    <source>
        <dbReference type="PROSITE-ProRule" id="PRU00042"/>
    </source>
</evidence>
<protein>
    <recommendedName>
        <fullName evidence="6">C2H2-type domain-containing protein</fullName>
    </recommendedName>
</protein>
<feature type="domain" description="C2H2-type" evidence="6">
    <location>
        <begin position="284"/>
        <end position="312"/>
    </location>
</feature>
<evidence type="ECO:0000256" key="2">
    <source>
        <dbReference type="ARBA" id="ARBA00022737"/>
    </source>
</evidence>
<feature type="domain" description="C2H2-type" evidence="6">
    <location>
        <begin position="255"/>
        <end position="283"/>
    </location>
</feature>
<name>A0ABD2NB29_9CUCU</name>
<dbReference type="Gene3D" id="3.30.160.60">
    <property type="entry name" value="Classic Zinc Finger"/>
    <property type="match status" value="3"/>
</dbReference>
<dbReference type="SUPFAM" id="SSF57667">
    <property type="entry name" value="beta-beta-alpha zinc fingers"/>
    <property type="match status" value="3"/>
</dbReference>
<dbReference type="FunFam" id="3.30.160.60:FF:000446">
    <property type="entry name" value="Zinc finger protein"/>
    <property type="match status" value="1"/>
</dbReference>
<evidence type="ECO:0000313" key="8">
    <source>
        <dbReference type="Proteomes" id="UP001516400"/>
    </source>
</evidence>
<gene>
    <name evidence="7" type="ORF">HHI36_020692</name>
</gene>
<feature type="domain" description="C2H2-type" evidence="6">
    <location>
        <begin position="198"/>
        <end position="226"/>
    </location>
</feature>
<keyword evidence="2" id="KW-0677">Repeat</keyword>
<evidence type="ECO:0000259" key="6">
    <source>
        <dbReference type="PROSITE" id="PS50157"/>
    </source>
</evidence>
<feature type="domain" description="C2H2-type" evidence="6">
    <location>
        <begin position="169"/>
        <end position="197"/>
    </location>
</feature>
<dbReference type="PROSITE" id="PS50157">
    <property type="entry name" value="ZINC_FINGER_C2H2_2"/>
    <property type="match status" value="4"/>
</dbReference>
<comment type="caution">
    <text evidence="7">The sequence shown here is derived from an EMBL/GenBank/DDBJ whole genome shotgun (WGS) entry which is preliminary data.</text>
</comment>
<dbReference type="InterPro" id="IPR013087">
    <property type="entry name" value="Znf_C2H2_type"/>
</dbReference>
<dbReference type="PANTHER" id="PTHR24403">
    <property type="entry name" value="ZINC FINGER PROTEIN"/>
    <property type="match status" value="1"/>
</dbReference>
<dbReference type="Pfam" id="PF13909">
    <property type="entry name" value="zf-H2C2_5"/>
    <property type="match status" value="1"/>
</dbReference>
<accession>A0ABD2NB29</accession>
<organism evidence="7 8">
    <name type="scientific">Cryptolaemus montrouzieri</name>
    <dbReference type="NCBI Taxonomy" id="559131"/>
    <lineage>
        <taxon>Eukaryota</taxon>
        <taxon>Metazoa</taxon>
        <taxon>Ecdysozoa</taxon>
        <taxon>Arthropoda</taxon>
        <taxon>Hexapoda</taxon>
        <taxon>Insecta</taxon>
        <taxon>Pterygota</taxon>
        <taxon>Neoptera</taxon>
        <taxon>Endopterygota</taxon>
        <taxon>Coleoptera</taxon>
        <taxon>Polyphaga</taxon>
        <taxon>Cucujiformia</taxon>
        <taxon>Coccinelloidea</taxon>
        <taxon>Coccinellidae</taxon>
        <taxon>Scymninae</taxon>
        <taxon>Scymnini</taxon>
        <taxon>Cryptolaemus</taxon>
    </lineage>
</organism>
<dbReference type="SMART" id="SM00355">
    <property type="entry name" value="ZnF_C2H2"/>
    <property type="match status" value="5"/>
</dbReference>